<evidence type="ECO:0000256" key="1">
    <source>
        <dbReference type="ARBA" id="ARBA00023002"/>
    </source>
</evidence>
<dbReference type="SUPFAM" id="SSF51430">
    <property type="entry name" value="NAD(P)-linked oxidoreductase"/>
    <property type="match status" value="1"/>
</dbReference>
<dbReference type="AlphaFoldDB" id="A0AAD3CDJ0"/>
<keyword evidence="2" id="KW-0732">Signal</keyword>
<feature type="domain" description="NADP-dependent oxidoreductase" evidence="3">
    <location>
        <begin position="195"/>
        <end position="501"/>
    </location>
</feature>
<proteinExistence type="predicted"/>
<organism evidence="4 5">
    <name type="scientific">Chaetoceros tenuissimus</name>
    <dbReference type="NCBI Taxonomy" id="426638"/>
    <lineage>
        <taxon>Eukaryota</taxon>
        <taxon>Sar</taxon>
        <taxon>Stramenopiles</taxon>
        <taxon>Ochrophyta</taxon>
        <taxon>Bacillariophyta</taxon>
        <taxon>Coscinodiscophyceae</taxon>
        <taxon>Chaetocerotophycidae</taxon>
        <taxon>Chaetocerotales</taxon>
        <taxon>Chaetocerotaceae</taxon>
        <taxon>Chaetoceros</taxon>
    </lineage>
</organism>
<reference evidence="4 5" key="1">
    <citation type="journal article" date="2021" name="Sci. Rep.">
        <title>The genome of the diatom Chaetoceros tenuissimus carries an ancient integrated fragment of an extant virus.</title>
        <authorList>
            <person name="Hongo Y."/>
            <person name="Kimura K."/>
            <person name="Takaki Y."/>
            <person name="Yoshida Y."/>
            <person name="Baba S."/>
            <person name="Kobayashi G."/>
            <person name="Nagasaki K."/>
            <person name="Hano T."/>
            <person name="Tomaru Y."/>
        </authorList>
    </citation>
    <scope>NUCLEOTIDE SEQUENCE [LARGE SCALE GENOMIC DNA]</scope>
    <source>
        <strain evidence="4 5">NIES-3715</strain>
    </source>
</reference>
<dbReference type="InterPro" id="IPR023210">
    <property type="entry name" value="NADP_OxRdtase_dom"/>
</dbReference>
<dbReference type="InterPro" id="IPR050791">
    <property type="entry name" value="Aldo-Keto_reductase"/>
</dbReference>
<name>A0AAD3CDJ0_9STRA</name>
<sequence length="511" mass="56100">MKLVFNLALLSGLGAQAFTVPSSSNHGAVQTMNVQQTLFTTKLYMSDEDEEEEPLSDELSKLIGKRASMLKKKTTEKKPTASELADEDYVDPKTASLYEGKSGMDIFEMPDFQTARPLKTPKKVEEKKDEKNDDDGDYYIDFQAEYDDENDLHIPNRIGFTTKDWGDTSAGFKAGKKLKKKEIKAGKFLSGDLQVAFDKLMENGITFVDTSENYGLVSRPKSLSAEQILCQCIDTNIDSAPIIGTTMSNPWRSLKQGTGIRVGGSAILKAIEASGERLGSSTIDLYQVPSNMFYLGSPGTVAKTLCAAMDEGLINNIGVKNMSKSKMKSFNNKLNKYGGYALTSNQFDFNLVNRKAYKSGLIAACKSLGIIPVASNPFGDGLASAEYSATNPTGGKTSSNQPFDFKTLEKYSTLHDMMNTVQMKVQKRLEKENNTLKDRRDRFNGPPINTNVTTRQLAINYIIAKGCVPMPDVKNPAEADEIIGCLGWSLTDEEVKMLDNAADMSDKGVVV</sequence>
<dbReference type="EMBL" id="BLLK01000013">
    <property type="protein sequence ID" value="GFH43659.1"/>
    <property type="molecule type" value="Genomic_DNA"/>
</dbReference>
<evidence type="ECO:0000259" key="3">
    <source>
        <dbReference type="Pfam" id="PF00248"/>
    </source>
</evidence>
<dbReference type="GO" id="GO:0016491">
    <property type="term" value="F:oxidoreductase activity"/>
    <property type="evidence" value="ECO:0007669"/>
    <property type="project" value="UniProtKB-KW"/>
</dbReference>
<dbReference type="InterPro" id="IPR036812">
    <property type="entry name" value="NAD(P)_OxRdtase_dom_sf"/>
</dbReference>
<dbReference type="Pfam" id="PF00248">
    <property type="entry name" value="Aldo_ket_red"/>
    <property type="match status" value="1"/>
</dbReference>
<protein>
    <submittedName>
        <fullName evidence="4">Aldo/keto reductase</fullName>
    </submittedName>
</protein>
<evidence type="ECO:0000313" key="4">
    <source>
        <dbReference type="EMBL" id="GFH43659.1"/>
    </source>
</evidence>
<dbReference type="Gene3D" id="3.20.20.100">
    <property type="entry name" value="NADP-dependent oxidoreductase domain"/>
    <property type="match status" value="1"/>
</dbReference>
<evidence type="ECO:0000313" key="5">
    <source>
        <dbReference type="Proteomes" id="UP001054902"/>
    </source>
</evidence>
<accession>A0AAD3CDJ0</accession>
<evidence type="ECO:0000256" key="2">
    <source>
        <dbReference type="SAM" id="SignalP"/>
    </source>
</evidence>
<gene>
    <name evidence="4" type="ORF">CTEN210_00132</name>
</gene>
<keyword evidence="5" id="KW-1185">Reference proteome</keyword>
<dbReference type="GO" id="GO:0005737">
    <property type="term" value="C:cytoplasm"/>
    <property type="evidence" value="ECO:0007669"/>
    <property type="project" value="TreeGrafter"/>
</dbReference>
<comment type="caution">
    <text evidence="4">The sequence shown here is derived from an EMBL/GenBank/DDBJ whole genome shotgun (WGS) entry which is preliminary data.</text>
</comment>
<keyword evidence="1" id="KW-0560">Oxidoreductase</keyword>
<dbReference type="PANTHER" id="PTHR43625">
    <property type="entry name" value="AFLATOXIN B1 ALDEHYDE REDUCTASE"/>
    <property type="match status" value="1"/>
</dbReference>
<dbReference type="Proteomes" id="UP001054902">
    <property type="component" value="Unassembled WGS sequence"/>
</dbReference>
<feature type="signal peptide" evidence="2">
    <location>
        <begin position="1"/>
        <end position="17"/>
    </location>
</feature>
<dbReference type="PANTHER" id="PTHR43625:SF5">
    <property type="entry name" value="PYRIDOXAL REDUCTASE, CHLOROPLASTIC"/>
    <property type="match status" value="1"/>
</dbReference>
<feature type="chain" id="PRO_5042141532" evidence="2">
    <location>
        <begin position="18"/>
        <end position="511"/>
    </location>
</feature>